<dbReference type="InterPro" id="IPR011033">
    <property type="entry name" value="PRC_barrel-like_sf"/>
</dbReference>
<feature type="domain" description="PRC-barrel" evidence="1">
    <location>
        <begin position="8"/>
        <end position="81"/>
    </location>
</feature>
<dbReference type="OrthoDB" id="286778at2"/>
<evidence type="ECO:0000313" key="2">
    <source>
        <dbReference type="EMBL" id="STX50059.1"/>
    </source>
</evidence>
<accession>A0A378JIL0</accession>
<dbReference type="Pfam" id="PF05239">
    <property type="entry name" value="PRC"/>
    <property type="match status" value="1"/>
</dbReference>
<protein>
    <submittedName>
        <fullName evidence="2">PRC-barrel domain-containing protein</fullName>
    </submittedName>
</protein>
<dbReference type="SUPFAM" id="SSF50346">
    <property type="entry name" value="PRC-barrel domain"/>
    <property type="match status" value="1"/>
</dbReference>
<organism evidence="2 3">
    <name type="scientific">Legionella busanensis</name>
    <dbReference type="NCBI Taxonomy" id="190655"/>
    <lineage>
        <taxon>Bacteria</taxon>
        <taxon>Pseudomonadati</taxon>
        <taxon>Pseudomonadota</taxon>
        <taxon>Gammaproteobacteria</taxon>
        <taxon>Legionellales</taxon>
        <taxon>Legionellaceae</taxon>
        <taxon>Legionella</taxon>
    </lineage>
</organism>
<dbReference type="RefSeq" id="WP_115329541.1">
    <property type="nucleotide sequence ID" value="NZ_CAAAHP010000003.1"/>
</dbReference>
<dbReference type="EMBL" id="UGOD01000001">
    <property type="protein sequence ID" value="STX50059.1"/>
    <property type="molecule type" value="Genomic_DNA"/>
</dbReference>
<dbReference type="InterPro" id="IPR027275">
    <property type="entry name" value="PRC-brl_dom"/>
</dbReference>
<dbReference type="PANTHER" id="PTHR36505:SF1">
    <property type="entry name" value="BLR1072 PROTEIN"/>
    <property type="match status" value="1"/>
</dbReference>
<proteinExistence type="predicted"/>
<gene>
    <name evidence="2" type="ORF">NCTC13316_00124</name>
</gene>
<dbReference type="Gene3D" id="2.30.30.240">
    <property type="entry name" value="PRC-barrel domain"/>
    <property type="match status" value="1"/>
</dbReference>
<dbReference type="Proteomes" id="UP000254794">
    <property type="component" value="Unassembled WGS sequence"/>
</dbReference>
<reference evidence="2 3" key="1">
    <citation type="submission" date="2018-06" db="EMBL/GenBank/DDBJ databases">
        <authorList>
            <consortium name="Pathogen Informatics"/>
            <person name="Doyle S."/>
        </authorList>
    </citation>
    <scope>NUCLEOTIDE SEQUENCE [LARGE SCALE GENOMIC DNA]</scope>
    <source>
        <strain evidence="2 3">NCTC13316</strain>
    </source>
</reference>
<sequence>MNMQIVNTDNVIGADVKDLRGKNLGAIETLMIDKLQGQVAYVVLSYGGFLSVGKKLFALPWGLFSYDLKRECFIVSIDKKVLQASPGFDKENWPDMSTKAWKKTMTNYYGSYLSHPNQH</sequence>
<evidence type="ECO:0000313" key="3">
    <source>
        <dbReference type="Proteomes" id="UP000254794"/>
    </source>
</evidence>
<keyword evidence="3" id="KW-1185">Reference proteome</keyword>
<dbReference type="AlphaFoldDB" id="A0A378JIL0"/>
<evidence type="ECO:0000259" key="1">
    <source>
        <dbReference type="Pfam" id="PF05239"/>
    </source>
</evidence>
<name>A0A378JIL0_9GAMM</name>
<dbReference type="PANTHER" id="PTHR36505">
    <property type="entry name" value="BLR1072 PROTEIN"/>
    <property type="match status" value="1"/>
</dbReference>